<dbReference type="RefSeq" id="WP_087457967.1">
    <property type="nucleotide sequence ID" value="NZ_CP021434.1"/>
</dbReference>
<dbReference type="Proteomes" id="UP000195437">
    <property type="component" value="Chromosome"/>
</dbReference>
<evidence type="ECO:0000313" key="3">
    <source>
        <dbReference type="Proteomes" id="UP000195437"/>
    </source>
</evidence>
<dbReference type="PANTHER" id="PTHR43546">
    <property type="entry name" value="UPF0173 METAL-DEPENDENT HYDROLASE MJ1163-RELATED"/>
    <property type="match status" value="1"/>
</dbReference>
<keyword evidence="2" id="KW-0378">Hydrolase</keyword>
<feature type="domain" description="Metallo-beta-lactamase" evidence="1">
    <location>
        <begin position="7"/>
        <end position="201"/>
    </location>
</feature>
<dbReference type="KEGG" id="tum:CBW65_17755"/>
<name>A0A1Y0IPV0_9BACL</name>
<dbReference type="SUPFAM" id="SSF56281">
    <property type="entry name" value="Metallo-hydrolase/oxidoreductase"/>
    <property type="match status" value="1"/>
</dbReference>
<gene>
    <name evidence="2" type="ORF">CBW65_17755</name>
</gene>
<reference evidence="3" key="1">
    <citation type="submission" date="2017-05" db="EMBL/GenBank/DDBJ databases">
        <authorList>
            <person name="Sung H."/>
        </authorList>
    </citation>
    <scope>NUCLEOTIDE SEQUENCE [LARGE SCALE GENOMIC DNA]</scope>
    <source>
        <strain evidence="3">AR23208</strain>
    </source>
</reference>
<dbReference type="InterPro" id="IPR036866">
    <property type="entry name" value="RibonucZ/Hydroxyglut_hydro"/>
</dbReference>
<dbReference type="AlphaFoldDB" id="A0A1Y0IPV0"/>
<dbReference type="NCBIfam" id="NF001911">
    <property type="entry name" value="PRK00685.1"/>
    <property type="match status" value="1"/>
</dbReference>
<accession>A0A1Y0IPV0</accession>
<dbReference type="EMBL" id="CP021434">
    <property type="protein sequence ID" value="ARU62608.1"/>
    <property type="molecule type" value="Genomic_DNA"/>
</dbReference>
<dbReference type="InterPro" id="IPR001279">
    <property type="entry name" value="Metallo-B-lactamas"/>
</dbReference>
<keyword evidence="3" id="KW-1185">Reference proteome</keyword>
<dbReference type="Pfam" id="PF12706">
    <property type="entry name" value="Lactamase_B_2"/>
    <property type="match status" value="1"/>
</dbReference>
<dbReference type="InterPro" id="IPR050114">
    <property type="entry name" value="UPF0173_UPF0282_UlaG_hydrolase"/>
</dbReference>
<protein>
    <submittedName>
        <fullName evidence="2">Metal-dependent hydrolase</fullName>
    </submittedName>
</protein>
<dbReference type="Gene3D" id="3.60.15.10">
    <property type="entry name" value="Ribonuclease Z/Hydroxyacylglutathione hydrolase-like"/>
    <property type="match status" value="1"/>
</dbReference>
<proteinExistence type="predicted"/>
<organism evidence="2 3">
    <name type="scientific">Tumebacillus avium</name>
    <dbReference type="NCBI Taxonomy" id="1903704"/>
    <lineage>
        <taxon>Bacteria</taxon>
        <taxon>Bacillati</taxon>
        <taxon>Bacillota</taxon>
        <taxon>Bacilli</taxon>
        <taxon>Bacillales</taxon>
        <taxon>Alicyclobacillaceae</taxon>
        <taxon>Tumebacillus</taxon>
    </lineage>
</organism>
<dbReference type="SMART" id="SM00849">
    <property type="entry name" value="Lactamase_B"/>
    <property type="match status" value="1"/>
</dbReference>
<sequence length="259" mass="28616">MKIKRLGHAMYLFTTQKNKNYLVDPFLSVNPGCPLEYTEPAFLQTIDAVFLTHGHVDHTGGLAELKAANSDVLVIAQYELAMILIQKGVSNVFPLNLGGQIQLDGVTATMVQACHTSSYGETEGLPIYAGEAAGYVFDFDGDRTVYHSGDTAMFSDMKLISDFYRPDIAILAASGQFTMGPREAAYCVKHLLDVKYVIPSHTFPTAETSPRPEVLAGTLQMFPVVANMYHHKDQEFRELLADFDKTEVVVLGYGEETEF</sequence>
<evidence type="ECO:0000259" key="1">
    <source>
        <dbReference type="SMART" id="SM00849"/>
    </source>
</evidence>
<evidence type="ECO:0000313" key="2">
    <source>
        <dbReference type="EMBL" id="ARU62608.1"/>
    </source>
</evidence>
<dbReference type="GO" id="GO:0016787">
    <property type="term" value="F:hydrolase activity"/>
    <property type="evidence" value="ECO:0007669"/>
    <property type="project" value="UniProtKB-KW"/>
</dbReference>
<dbReference type="PANTHER" id="PTHR43546:SF3">
    <property type="entry name" value="UPF0173 METAL-DEPENDENT HYDROLASE MJ1163"/>
    <property type="match status" value="1"/>
</dbReference>
<dbReference type="OrthoDB" id="9789133at2"/>